<dbReference type="PANTHER" id="PTHR12993">
    <property type="entry name" value="N-ACETYLGLUCOSAMINYL-PHOSPHATIDYLINOSITOL DE-N-ACETYLASE-RELATED"/>
    <property type="match status" value="1"/>
</dbReference>
<dbReference type="Gene3D" id="3.40.50.10320">
    <property type="entry name" value="LmbE-like"/>
    <property type="match status" value="1"/>
</dbReference>
<sequence length="244" mass="27497">MRQKMLVVSAHYGDFIWGCGGSIAKYAGENHEVNVIVLSSGIGSEIKTTGPQSAHGEKALKEKSWRRCEKAAQILGVSNMECWDMEETPLRMDSEKLELLATRIRQLRPDFILTHDKEQDRLNQDHTSTANALRTSYTIASGAGAYCMGHPVAPRQTPMFGFEPLLHDYTRFTPNLYIDISAFISKKELAMEAFDFNQLITAAYTTKAIERALEYKYWTGAEECDYAEAFSMWGAVCMHGGFVW</sequence>
<accession>A0A644SZ41</accession>
<evidence type="ECO:0000313" key="1">
    <source>
        <dbReference type="EMBL" id="MPL59926.1"/>
    </source>
</evidence>
<dbReference type="EC" id="4.2.1.83" evidence="1"/>
<dbReference type="Pfam" id="PF02585">
    <property type="entry name" value="PIG-L"/>
    <property type="match status" value="1"/>
</dbReference>
<dbReference type="AlphaFoldDB" id="A0A644SZ41"/>
<dbReference type="SUPFAM" id="SSF102588">
    <property type="entry name" value="LmbE-like"/>
    <property type="match status" value="1"/>
</dbReference>
<dbReference type="InterPro" id="IPR024078">
    <property type="entry name" value="LmbE-like_dom_sf"/>
</dbReference>
<dbReference type="PANTHER" id="PTHR12993:SF29">
    <property type="entry name" value="BLR3841 PROTEIN"/>
    <property type="match status" value="1"/>
</dbReference>
<organism evidence="1">
    <name type="scientific">bioreactor metagenome</name>
    <dbReference type="NCBI Taxonomy" id="1076179"/>
    <lineage>
        <taxon>unclassified sequences</taxon>
        <taxon>metagenomes</taxon>
        <taxon>ecological metagenomes</taxon>
    </lineage>
</organism>
<proteinExistence type="predicted"/>
<reference evidence="1" key="1">
    <citation type="submission" date="2019-08" db="EMBL/GenBank/DDBJ databases">
        <authorList>
            <person name="Kucharzyk K."/>
            <person name="Murdoch R.W."/>
            <person name="Higgins S."/>
            <person name="Loffler F."/>
        </authorList>
    </citation>
    <scope>NUCLEOTIDE SEQUENCE</scope>
</reference>
<dbReference type="EMBL" id="VSSQ01000010">
    <property type="protein sequence ID" value="MPL59926.1"/>
    <property type="molecule type" value="Genomic_DNA"/>
</dbReference>
<comment type="caution">
    <text evidence="1">The sequence shown here is derived from an EMBL/GenBank/DDBJ whole genome shotgun (WGS) entry which is preliminary data.</text>
</comment>
<gene>
    <name evidence="1" type="primary">galB_1</name>
    <name evidence="1" type="ORF">SDC9_05482</name>
</gene>
<dbReference type="GO" id="GO:0047584">
    <property type="term" value="F:4-oxalmesaconate hydratase activity"/>
    <property type="evidence" value="ECO:0007669"/>
    <property type="project" value="UniProtKB-EC"/>
</dbReference>
<dbReference type="InterPro" id="IPR003737">
    <property type="entry name" value="GlcNAc_PI_deacetylase-related"/>
</dbReference>
<keyword evidence="1" id="KW-0456">Lyase</keyword>
<protein>
    <submittedName>
        <fullName evidence="1">4-oxalmesaconate hydratase</fullName>
        <ecNumber evidence="1">4.2.1.83</ecNumber>
    </submittedName>
</protein>
<name>A0A644SZ41_9ZZZZ</name>
<dbReference type="GO" id="GO:0016811">
    <property type="term" value="F:hydrolase activity, acting on carbon-nitrogen (but not peptide) bonds, in linear amides"/>
    <property type="evidence" value="ECO:0007669"/>
    <property type="project" value="TreeGrafter"/>
</dbReference>